<feature type="region of interest" description="Disordered" evidence="2">
    <location>
        <begin position="174"/>
        <end position="378"/>
    </location>
</feature>
<dbReference type="RefSeq" id="XP_956643.1">
    <property type="nucleotide sequence ID" value="XM_951550.2"/>
</dbReference>
<feature type="compositionally biased region" description="Polar residues" evidence="2">
    <location>
        <begin position="222"/>
        <end position="232"/>
    </location>
</feature>
<dbReference type="PaxDb" id="5141-EFNCRP00000001362"/>
<feature type="compositionally biased region" description="Low complexity" evidence="2">
    <location>
        <begin position="104"/>
        <end position="113"/>
    </location>
</feature>
<dbReference type="PROSITE" id="PS50297">
    <property type="entry name" value="ANK_REP_REGION"/>
    <property type="match status" value="3"/>
</dbReference>
<dbReference type="Proteomes" id="UP000001805">
    <property type="component" value="Chromosome 5, Linkage Group VI"/>
</dbReference>
<dbReference type="EMBL" id="CM002241">
    <property type="protein sequence ID" value="EAA27407.1"/>
    <property type="molecule type" value="Genomic_DNA"/>
</dbReference>
<dbReference type="InterPro" id="IPR002110">
    <property type="entry name" value="Ankyrin_rpt"/>
</dbReference>
<feature type="repeat" description="ANK" evidence="1">
    <location>
        <begin position="576"/>
        <end position="604"/>
    </location>
</feature>
<feature type="compositionally biased region" description="Low complexity" evidence="2">
    <location>
        <begin position="1"/>
        <end position="47"/>
    </location>
</feature>
<dbReference type="Pfam" id="PF03101">
    <property type="entry name" value="FAR1"/>
    <property type="match status" value="1"/>
</dbReference>
<dbReference type="HOGENOM" id="CLU_424626_0_0_1"/>
<name>Q1K597_NEUCR</name>
<dbReference type="InParanoid" id="Q1K597"/>
<feature type="region of interest" description="Disordered" evidence="2">
    <location>
        <begin position="1"/>
        <end position="131"/>
    </location>
</feature>
<dbReference type="GeneID" id="3872781"/>
<evidence type="ECO:0000259" key="3">
    <source>
        <dbReference type="Pfam" id="PF03101"/>
    </source>
</evidence>
<dbReference type="SMR" id="Q1K597"/>
<evidence type="ECO:0000313" key="4">
    <source>
        <dbReference type="EMBL" id="EAA27407.1"/>
    </source>
</evidence>
<keyword evidence="5" id="KW-1185">Reference proteome</keyword>
<dbReference type="PANTHER" id="PTHR22677:SF4">
    <property type="entry name" value="USHER SYNDROME TYPE-1G PROTEIN-LIKE PROTEIN"/>
    <property type="match status" value="1"/>
</dbReference>
<accession>Q1K597</accession>
<dbReference type="OrthoDB" id="366390at2759"/>
<dbReference type="PANTHER" id="PTHR22677">
    <property type="entry name" value="ANKYRIN REPEAT DOMAIN-CONTAINING PROTEIN 60"/>
    <property type="match status" value="1"/>
</dbReference>
<dbReference type="KEGG" id="ncr:NCU05145"/>
<feature type="repeat" description="ANK" evidence="1">
    <location>
        <begin position="638"/>
        <end position="667"/>
    </location>
</feature>
<feature type="compositionally biased region" description="Low complexity" evidence="2">
    <location>
        <begin position="189"/>
        <end position="212"/>
    </location>
</feature>
<feature type="region of interest" description="Disordered" evidence="2">
    <location>
        <begin position="140"/>
        <end position="159"/>
    </location>
</feature>
<feature type="compositionally biased region" description="Polar residues" evidence="2">
    <location>
        <begin position="338"/>
        <end position="349"/>
    </location>
</feature>
<keyword evidence="1" id="KW-0040">ANK repeat</keyword>
<dbReference type="InterPro" id="IPR004330">
    <property type="entry name" value="FAR1_DNA_bnd_dom"/>
</dbReference>
<evidence type="ECO:0000313" key="5">
    <source>
        <dbReference type="Proteomes" id="UP000001805"/>
    </source>
</evidence>
<dbReference type="SMART" id="SM00248">
    <property type="entry name" value="ANK"/>
    <property type="match status" value="3"/>
</dbReference>
<feature type="repeat" description="ANK" evidence="1">
    <location>
        <begin position="605"/>
        <end position="637"/>
    </location>
</feature>
<protein>
    <recommendedName>
        <fullName evidence="3">FAR1 domain-containing protein</fullName>
    </recommendedName>
</protein>
<gene>
    <name evidence="4" type="ORF">NCU05145</name>
</gene>
<dbReference type="Pfam" id="PF12796">
    <property type="entry name" value="Ank_2"/>
    <property type="match status" value="1"/>
</dbReference>
<feature type="compositionally biased region" description="Low complexity" evidence="2">
    <location>
        <begin position="294"/>
        <end position="304"/>
    </location>
</feature>
<feature type="domain" description="FAR1" evidence="3">
    <location>
        <begin position="442"/>
        <end position="507"/>
    </location>
</feature>
<organism evidence="4 5">
    <name type="scientific">Neurospora crassa (strain ATCC 24698 / 74-OR23-1A / CBS 708.71 / DSM 1257 / FGSC 987)</name>
    <dbReference type="NCBI Taxonomy" id="367110"/>
    <lineage>
        <taxon>Eukaryota</taxon>
        <taxon>Fungi</taxon>
        <taxon>Dikarya</taxon>
        <taxon>Ascomycota</taxon>
        <taxon>Pezizomycotina</taxon>
        <taxon>Sordariomycetes</taxon>
        <taxon>Sordariomycetidae</taxon>
        <taxon>Sordariales</taxon>
        <taxon>Sordariaceae</taxon>
        <taxon>Neurospora</taxon>
    </lineage>
</organism>
<reference evidence="4 5" key="1">
    <citation type="journal article" date="2003" name="Nature">
        <title>The genome sequence of the filamentous fungus Neurospora crassa.</title>
        <authorList>
            <person name="Galagan J.E."/>
            <person name="Calvo S.E."/>
            <person name="Borkovich K.A."/>
            <person name="Selker E.U."/>
            <person name="Read N.D."/>
            <person name="Jaffe D."/>
            <person name="FitzHugh W."/>
            <person name="Ma L.J."/>
            <person name="Smirnov S."/>
            <person name="Purcell S."/>
            <person name="Rehman B."/>
            <person name="Elkins T."/>
            <person name="Engels R."/>
            <person name="Wang S."/>
            <person name="Nielsen C.B."/>
            <person name="Butler J."/>
            <person name="Endrizzi M."/>
            <person name="Qui D."/>
            <person name="Ianakiev P."/>
            <person name="Bell-Pedersen D."/>
            <person name="Nelson M.A."/>
            <person name="Werner-Washburne M."/>
            <person name="Selitrennikoff C.P."/>
            <person name="Kinsey J.A."/>
            <person name="Braun E.L."/>
            <person name="Zelter A."/>
            <person name="Schulte U."/>
            <person name="Kothe G.O."/>
            <person name="Jedd G."/>
            <person name="Mewes W."/>
            <person name="Staben C."/>
            <person name="Marcotte E."/>
            <person name="Greenberg D."/>
            <person name="Roy A."/>
            <person name="Foley K."/>
            <person name="Naylor J."/>
            <person name="Stange-Thomann N."/>
            <person name="Barrett R."/>
            <person name="Gnerre S."/>
            <person name="Kamal M."/>
            <person name="Kamvysselis M."/>
            <person name="Mauceli E."/>
            <person name="Bielke C."/>
            <person name="Rudd S."/>
            <person name="Frishman D."/>
            <person name="Krystofova S."/>
            <person name="Rasmussen C."/>
            <person name="Metzenberg R.L."/>
            <person name="Perkins D.D."/>
            <person name="Kroken S."/>
            <person name="Cogoni C."/>
            <person name="Macino G."/>
            <person name="Catcheside D."/>
            <person name="Li W."/>
            <person name="Pratt R.J."/>
            <person name="Osmani S.A."/>
            <person name="DeSouza C.P."/>
            <person name="Glass L."/>
            <person name="Orbach M.J."/>
            <person name="Berglund J.A."/>
            <person name="Voelker R."/>
            <person name="Yarden O."/>
            <person name="Plamann M."/>
            <person name="Seiler S."/>
            <person name="Dunlap J."/>
            <person name="Radford A."/>
            <person name="Aramayo R."/>
            <person name="Natvig D.O."/>
            <person name="Alex L.A."/>
            <person name="Mannhaupt G."/>
            <person name="Ebbole D.J."/>
            <person name="Freitag M."/>
            <person name="Paulsen I."/>
            <person name="Sachs M.S."/>
            <person name="Lander E.S."/>
            <person name="Nusbaum C."/>
            <person name="Birren B."/>
        </authorList>
    </citation>
    <scope>NUCLEOTIDE SEQUENCE [LARGE SCALE GENOMIC DNA]</scope>
    <source>
        <strain evidence="5">ATCC 24698 / 74-OR23-1A / CBS 708.71 / DSM 1257 / FGSC 987</strain>
    </source>
</reference>
<dbReference type="Gene3D" id="1.25.40.20">
    <property type="entry name" value="Ankyrin repeat-containing domain"/>
    <property type="match status" value="1"/>
</dbReference>
<proteinExistence type="predicted"/>
<feature type="compositionally biased region" description="Low complexity" evidence="2">
    <location>
        <begin position="122"/>
        <end position="131"/>
    </location>
</feature>
<feature type="compositionally biased region" description="Low complexity" evidence="2">
    <location>
        <begin position="264"/>
        <end position="277"/>
    </location>
</feature>
<feature type="compositionally biased region" description="Low complexity" evidence="2">
    <location>
        <begin position="71"/>
        <end position="95"/>
    </location>
</feature>
<evidence type="ECO:0000256" key="2">
    <source>
        <dbReference type="SAM" id="MobiDB-lite"/>
    </source>
</evidence>
<dbReference type="PROSITE" id="PS50088">
    <property type="entry name" value="ANK_REPEAT"/>
    <property type="match status" value="3"/>
</dbReference>
<feature type="compositionally biased region" description="Basic and acidic residues" evidence="2">
    <location>
        <begin position="278"/>
        <end position="288"/>
    </location>
</feature>
<dbReference type="AlphaFoldDB" id="Q1K597"/>
<dbReference type="SUPFAM" id="SSF48403">
    <property type="entry name" value="Ankyrin repeat"/>
    <property type="match status" value="1"/>
</dbReference>
<sequence length="667" mass="74572">MSGNNSGNSNSSSSYLAQQFQVTDQHLQQQQQQQQQPNQQQQSPQQQNASRTPQRQPRVETPIHPPPIPPQRSTQQQQQQPQQPQQPQQQQQPQHSPQPPQPQQSPQQPQQQQLPNLFAPHTQSQLQQLALQTSAPLYHQILPTQKPRTPEEILRDQQLSGNAYWGAQANYPNQHQWLQNAKSPEADGQQQPQAQCQQPQQQQPQQQHQQQPHSSLAAAQFNPPQKNLTPEQQAWLERKAQEREQQRAEQGAKSRPQRSKGMTRQQHQQFHQQQQQQRQDKFYAHDSLNRPAFQVEQQQQQHSQGTNGNGTPDETMLDEEEVEEHEDHDEDEEDETMNDVSSNNDTPQPNGGGSDGTANPQNGQNLIPDANGNLPGSADYKAPLVQPITPLRLPTVRPNLMLGPYDTREQAMSSVMEYAISQGYMLVQSGCAKAKNPGGKYAKGSEVVRVDLMCDRGGTCKNSGTGIRKRPTHKIGCPAKMKLVCKKRHASKWFIEVRCEEHNHDLDPNNMDSIASYRRYRRLQAGGRALETQSERYARMKKPKVMPPVPPPKFHQVGGGGVVGNPVFPLGPPSGPLHMAALKGQNKILEILINKGGDINAHDSTGRTPLHCAIEGERMDTVTLLVNKGADVTKLDLKGTSPLHAAVSKGMEDAVILFIEKGADPNR</sequence>
<evidence type="ECO:0000256" key="1">
    <source>
        <dbReference type="PROSITE-ProRule" id="PRU00023"/>
    </source>
</evidence>
<feature type="compositionally biased region" description="Basic and acidic residues" evidence="2">
    <location>
        <begin position="236"/>
        <end position="252"/>
    </location>
</feature>
<dbReference type="InterPro" id="IPR036770">
    <property type="entry name" value="Ankyrin_rpt-contain_sf"/>
</dbReference>
<dbReference type="VEuPathDB" id="FungiDB:NCU05145"/>
<dbReference type="InterPro" id="IPR039323">
    <property type="entry name" value="ANKRD_45/46/60"/>
</dbReference>
<feature type="compositionally biased region" description="Polar residues" evidence="2">
    <location>
        <begin position="356"/>
        <end position="365"/>
    </location>
</feature>
<feature type="compositionally biased region" description="Acidic residues" evidence="2">
    <location>
        <begin position="315"/>
        <end position="337"/>
    </location>
</feature>